<proteinExistence type="predicted"/>
<evidence type="ECO:0000313" key="2">
    <source>
        <dbReference type="EMBL" id="GBP73897.1"/>
    </source>
</evidence>
<accession>A0A4C1YHJ4</accession>
<dbReference type="EMBL" id="BGZK01001191">
    <property type="protein sequence ID" value="GBP73897.1"/>
    <property type="molecule type" value="Genomic_DNA"/>
</dbReference>
<evidence type="ECO:0000313" key="3">
    <source>
        <dbReference type="Proteomes" id="UP000299102"/>
    </source>
</evidence>
<gene>
    <name evidence="2" type="ORF">EVAR_54196_1</name>
</gene>
<evidence type="ECO:0000256" key="1">
    <source>
        <dbReference type="SAM" id="Phobius"/>
    </source>
</evidence>
<keyword evidence="1" id="KW-0472">Membrane</keyword>
<keyword evidence="1" id="KW-0812">Transmembrane</keyword>
<dbReference type="AlphaFoldDB" id="A0A4C1YHJ4"/>
<keyword evidence="1" id="KW-1133">Transmembrane helix</keyword>
<feature type="transmembrane region" description="Helical" evidence="1">
    <location>
        <begin position="43"/>
        <end position="63"/>
    </location>
</feature>
<comment type="caution">
    <text evidence="2">The sequence shown here is derived from an EMBL/GenBank/DDBJ whole genome shotgun (WGS) entry which is preliminary data.</text>
</comment>
<dbReference type="Proteomes" id="UP000299102">
    <property type="component" value="Unassembled WGS sequence"/>
</dbReference>
<protein>
    <submittedName>
        <fullName evidence="2">Uncharacterized protein</fullName>
    </submittedName>
</protein>
<sequence>MQIQQSQENPRFRLFQIKQGDARSSLIPIEADMLVQRSVFSPVVHHIFALNVPSLMILLLSLTPTKFLFWLQKRNFVGEKICEQQYFKCVSRNSVGRHEADLPMNIELLHKLDFRDLEEGKKEDVFRKICLKSMPFFVEEFHRVRKLAPLYRFLVHGQSSDDKQRPYAKSQVYAVLRRRVPPCVETSTAATFCRLRGRDPSSGQSLCIKAKGAAGTYQIIVLPGLAILAPPCAWAPVAPPYLRHCL</sequence>
<keyword evidence="3" id="KW-1185">Reference proteome</keyword>
<organism evidence="2 3">
    <name type="scientific">Eumeta variegata</name>
    <name type="common">Bagworm moth</name>
    <name type="synonym">Eumeta japonica</name>
    <dbReference type="NCBI Taxonomy" id="151549"/>
    <lineage>
        <taxon>Eukaryota</taxon>
        <taxon>Metazoa</taxon>
        <taxon>Ecdysozoa</taxon>
        <taxon>Arthropoda</taxon>
        <taxon>Hexapoda</taxon>
        <taxon>Insecta</taxon>
        <taxon>Pterygota</taxon>
        <taxon>Neoptera</taxon>
        <taxon>Endopterygota</taxon>
        <taxon>Lepidoptera</taxon>
        <taxon>Glossata</taxon>
        <taxon>Ditrysia</taxon>
        <taxon>Tineoidea</taxon>
        <taxon>Psychidae</taxon>
        <taxon>Oiketicinae</taxon>
        <taxon>Eumeta</taxon>
    </lineage>
</organism>
<name>A0A4C1YHJ4_EUMVA</name>
<reference evidence="2 3" key="1">
    <citation type="journal article" date="2019" name="Commun. Biol.">
        <title>The bagworm genome reveals a unique fibroin gene that provides high tensile strength.</title>
        <authorList>
            <person name="Kono N."/>
            <person name="Nakamura H."/>
            <person name="Ohtoshi R."/>
            <person name="Tomita M."/>
            <person name="Numata K."/>
            <person name="Arakawa K."/>
        </authorList>
    </citation>
    <scope>NUCLEOTIDE SEQUENCE [LARGE SCALE GENOMIC DNA]</scope>
</reference>